<feature type="region of interest" description="Disordered" evidence="1">
    <location>
        <begin position="1"/>
        <end position="32"/>
    </location>
</feature>
<dbReference type="EMBL" id="KK785092">
    <property type="protein sequence ID" value="KDO50067.1"/>
    <property type="molecule type" value="Genomic_DNA"/>
</dbReference>
<protein>
    <submittedName>
        <fullName evidence="3">Uncharacterized protein</fullName>
    </submittedName>
</protein>
<keyword evidence="2" id="KW-0812">Transmembrane</keyword>
<sequence length="118" mass="13302">MARNGERVGEISQPPPQPQPPPPPARASSGGRLRNRADPLLVVCRCYSVLTSLTALLCLAVNVLSAIRSFKNGSDVRVCSFVRRFIFALMSFLVFYAIYLFYFINFRYLTGYFGVMRL</sequence>
<reference evidence="3 4" key="1">
    <citation type="submission" date="2014-04" db="EMBL/GenBank/DDBJ databases">
        <authorList>
            <consortium name="International Citrus Genome Consortium"/>
            <person name="Gmitter F."/>
            <person name="Chen C."/>
            <person name="Farmerie W."/>
            <person name="Harkins T."/>
            <person name="Desany B."/>
            <person name="Mohiuddin M."/>
            <person name="Kodira C."/>
            <person name="Borodovsky M."/>
            <person name="Lomsadze A."/>
            <person name="Burns P."/>
            <person name="Jenkins J."/>
            <person name="Prochnik S."/>
            <person name="Shu S."/>
            <person name="Chapman J."/>
            <person name="Pitluck S."/>
            <person name="Schmutz J."/>
            <person name="Rokhsar D."/>
        </authorList>
    </citation>
    <scope>NUCLEOTIDE SEQUENCE</scope>
</reference>
<keyword evidence="2" id="KW-0472">Membrane</keyword>
<evidence type="ECO:0000313" key="3">
    <source>
        <dbReference type="EMBL" id="KDO50067.1"/>
    </source>
</evidence>
<proteinExistence type="predicted"/>
<evidence type="ECO:0000256" key="1">
    <source>
        <dbReference type="SAM" id="MobiDB-lite"/>
    </source>
</evidence>
<accession>A0A067EFS1</accession>
<feature type="compositionally biased region" description="Pro residues" evidence="1">
    <location>
        <begin position="13"/>
        <end position="25"/>
    </location>
</feature>
<dbReference type="PANTHER" id="PTHR34965:SF1">
    <property type="entry name" value="OS07G0118300 PROTEIN"/>
    <property type="match status" value="1"/>
</dbReference>
<name>A0A067EFS1_CITSI</name>
<organism evidence="3 4">
    <name type="scientific">Citrus sinensis</name>
    <name type="common">Sweet orange</name>
    <name type="synonym">Citrus aurantium var. sinensis</name>
    <dbReference type="NCBI Taxonomy" id="2711"/>
    <lineage>
        <taxon>Eukaryota</taxon>
        <taxon>Viridiplantae</taxon>
        <taxon>Streptophyta</taxon>
        <taxon>Embryophyta</taxon>
        <taxon>Tracheophyta</taxon>
        <taxon>Spermatophyta</taxon>
        <taxon>Magnoliopsida</taxon>
        <taxon>eudicotyledons</taxon>
        <taxon>Gunneridae</taxon>
        <taxon>Pentapetalae</taxon>
        <taxon>rosids</taxon>
        <taxon>malvids</taxon>
        <taxon>Sapindales</taxon>
        <taxon>Rutaceae</taxon>
        <taxon>Aurantioideae</taxon>
        <taxon>Citrus</taxon>
    </lineage>
</organism>
<dbReference type="PANTHER" id="PTHR34965">
    <property type="entry name" value="OS07G0118300 PROTEIN"/>
    <property type="match status" value="1"/>
</dbReference>
<keyword evidence="4" id="KW-1185">Reference proteome</keyword>
<evidence type="ECO:0000256" key="2">
    <source>
        <dbReference type="SAM" id="Phobius"/>
    </source>
</evidence>
<feature type="transmembrane region" description="Helical" evidence="2">
    <location>
        <begin position="85"/>
        <end position="104"/>
    </location>
</feature>
<evidence type="ECO:0000313" key="4">
    <source>
        <dbReference type="Proteomes" id="UP000027120"/>
    </source>
</evidence>
<dbReference type="AlphaFoldDB" id="A0A067EFS1"/>
<gene>
    <name evidence="3" type="ORF">CISIN_1g028694mg</name>
</gene>
<dbReference type="Proteomes" id="UP000027120">
    <property type="component" value="Unassembled WGS sequence"/>
</dbReference>
<keyword evidence="2" id="KW-1133">Transmembrane helix</keyword>
<feature type="transmembrane region" description="Helical" evidence="2">
    <location>
        <begin position="40"/>
        <end position="64"/>
    </location>
</feature>